<comment type="subcellular location">
    <subcellularLocation>
        <location evidence="1">Cell membrane</location>
        <topology evidence="1">Multi-pass membrane protein</topology>
    </subcellularLocation>
</comment>
<keyword evidence="5" id="KW-0441">Lipid A biosynthesis</keyword>
<organism evidence="13 14">
    <name type="scientific">Bilophila wadsworthia (strain 3_1_6)</name>
    <dbReference type="NCBI Taxonomy" id="563192"/>
    <lineage>
        <taxon>Bacteria</taxon>
        <taxon>Pseudomonadati</taxon>
        <taxon>Thermodesulfobacteriota</taxon>
        <taxon>Desulfovibrionia</taxon>
        <taxon>Desulfovibrionales</taxon>
        <taxon>Desulfovibrionaceae</taxon>
        <taxon>Bilophila</taxon>
    </lineage>
</organism>
<evidence type="ECO:0000256" key="6">
    <source>
        <dbReference type="ARBA" id="ARBA00022692"/>
    </source>
</evidence>
<evidence type="ECO:0000256" key="9">
    <source>
        <dbReference type="ARBA" id="ARBA00023098"/>
    </source>
</evidence>
<evidence type="ECO:0000256" key="7">
    <source>
        <dbReference type="ARBA" id="ARBA00022985"/>
    </source>
</evidence>
<feature type="transmembrane region" description="Helical" evidence="11">
    <location>
        <begin position="232"/>
        <end position="253"/>
    </location>
</feature>
<feature type="transmembrane region" description="Helical" evidence="11">
    <location>
        <begin position="113"/>
        <end position="129"/>
    </location>
</feature>
<keyword evidence="14" id="KW-1185">Reference proteome</keyword>
<dbReference type="OrthoDB" id="9783707at2"/>
<evidence type="ECO:0000256" key="5">
    <source>
        <dbReference type="ARBA" id="ARBA00022556"/>
    </source>
</evidence>
<keyword evidence="9" id="KW-0443">Lipid metabolism</keyword>
<dbReference type="GO" id="GO:0009103">
    <property type="term" value="P:lipopolysaccharide biosynthetic process"/>
    <property type="evidence" value="ECO:0007669"/>
    <property type="project" value="UniProtKB-KW"/>
</dbReference>
<keyword evidence="3" id="KW-0444">Lipid biosynthesis</keyword>
<keyword evidence="2" id="KW-1003">Cell membrane</keyword>
<evidence type="ECO:0000256" key="1">
    <source>
        <dbReference type="ARBA" id="ARBA00004651"/>
    </source>
</evidence>
<dbReference type="GO" id="GO:0022857">
    <property type="term" value="F:transmembrane transporter activity"/>
    <property type="evidence" value="ECO:0007669"/>
    <property type="project" value="InterPro"/>
</dbReference>
<feature type="transmembrane region" description="Helical" evidence="11">
    <location>
        <begin position="172"/>
        <end position="192"/>
    </location>
</feature>
<reference evidence="13 14" key="1">
    <citation type="submission" date="2010-10" db="EMBL/GenBank/DDBJ databases">
        <authorList>
            <consortium name="The Broad Institute Genome Sequencing Platform"/>
            <person name="Ward D."/>
            <person name="Earl A."/>
            <person name="Feldgarden M."/>
            <person name="Young S.K."/>
            <person name="Gargeya S."/>
            <person name="Zeng Q."/>
            <person name="Alvarado L."/>
            <person name="Berlin A."/>
            <person name="Bochicchio J."/>
            <person name="Chapman S.B."/>
            <person name="Chen Z."/>
            <person name="Freedman E."/>
            <person name="Gellesch M."/>
            <person name="Goldberg J."/>
            <person name="Griggs A."/>
            <person name="Gujja S."/>
            <person name="Heilman E."/>
            <person name="Heiman D."/>
            <person name="Howarth C."/>
            <person name="Mehta T."/>
            <person name="Neiman D."/>
            <person name="Pearson M."/>
            <person name="Roberts A."/>
            <person name="Saif S."/>
            <person name="Shea T."/>
            <person name="Shenoy N."/>
            <person name="Sisk P."/>
            <person name="Stolte C."/>
            <person name="Sykes S."/>
            <person name="White J."/>
            <person name="Yandava C."/>
            <person name="Allen-Vercoe E."/>
            <person name="Sibley C."/>
            <person name="Ambrose C.E."/>
            <person name="Strauss J."/>
            <person name="Daigneault M."/>
            <person name="Haas B."/>
            <person name="Nusbaum C."/>
            <person name="Birren B."/>
        </authorList>
    </citation>
    <scope>NUCLEOTIDE SEQUENCE [LARGE SCALE GENOMIC DNA]</scope>
    <source>
        <strain evidence="13 14">3_1_6</strain>
    </source>
</reference>
<feature type="transmembrane region" description="Helical" evidence="11">
    <location>
        <begin position="141"/>
        <end position="160"/>
    </location>
</feature>
<dbReference type="Gene3D" id="1.10.3730.20">
    <property type="match status" value="2"/>
</dbReference>
<evidence type="ECO:0000256" key="2">
    <source>
        <dbReference type="ARBA" id="ARBA00022475"/>
    </source>
</evidence>
<feature type="transmembrane region" description="Helical" evidence="11">
    <location>
        <begin position="61"/>
        <end position="80"/>
    </location>
</feature>
<dbReference type="RefSeq" id="WP_005025614.1">
    <property type="nucleotide sequence ID" value="NZ_KE150238.1"/>
</dbReference>
<accession>E5Y458</accession>
<dbReference type="eggNOG" id="COG0697">
    <property type="taxonomic scope" value="Bacteria"/>
</dbReference>
<sequence length="277" mass="30025">MSFEIILLILLAALLHASWNAVIKGGSNKLYETGLNCFGGGVGVLFIVPFLPFPALESLKFLAGSCTVHIAYYLCIAVAYRNVDMSFAYTIMRGTAPLLTSVFMLLSGHEMPLAGWLGILCLCAGVLTLTRDNIKNGKFNINGALAAVGTAVVIMGYTLFDGYGARASGNPISYVCWLYVINTFPINVILLLRQRKTYIPYFCNRWKHGLFGGLCSLGSYGVALWAMTKAPIAMVAALRETSVIFGMLLAVFFLGEKFSAVKLLAVVLVATGIFFMH</sequence>
<dbReference type="STRING" id="563192.HMPREF0179_00969"/>
<dbReference type="GO" id="GO:0009245">
    <property type="term" value="P:lipid A biosynthetic process"/>
    <property type="evidence" value="ECO:0007669"/>
    <property type="project" value="UniProtKB-KW"/>
</dbReference>
<feature type="transmembrane region" description="Helical" evidence="11">
    <location>
        <begin position="87"/>
        <end position="107"/>
    </location>
</feature>
<keyword evidence="6 11" id="KW-0812">Transmembrane</keyword>
<keyword evidence="8 11" id="KW-1133">Transmembrane helix</keyword>
<dbReference type="Proteomes" id="UP000006034">
    <property type="component" value="Unassembled WGS sequence"/>
</dbReference>
<dbReference type="PANTHER" id="PTHR30561:SF9">
    <property type="entry name" value="4-AMINO-4-DEOXY-L-ARABINOSE-PHOSPHOUNDECAPRENOL FLIPPASE SUBUNIT ARNF-RELATED"/>
    <property type="match status" value="1"/>
</dbReference>
<dbReference type="Pfam" id="PF00892">
    <property type="entry name" value="EamA"/>
    <property type="match status" value="2"/>
</dbReference>
<evidence type="ECO:0000256" key="8">
    <source>
        <dbReference type="ARBA" id="ARBA00022989"/>
    </source>
</evidence>
<dbReference type="EMBL" id="ADCP02000001">
    <property type="protein sequence ID" value="EFV45258.1"/>
    <property type="molecule type" value="Genomic_DNA"/>
</dbReference>
<feature type="transmembrane region" description="Helical" evidence="11">
    <location>
        <begin position="208"/>
        <end position="226"/>
    </location>
</feature>
<gene>
    <name evidence="13" type="ORF">HMPREF0179_00969</name>
</gene>
<feature type="domain" description="EamA" evidence="12">
    <location>
        <begin position="6"/>
        <end position="129"/>
    </location>
</feature>
<keyword evidence="10 11" id="KW-0472">Membrane</keyword>
<feature type="transmembrane region" description="Helical" evidence="11">
    <location>
        <begin position="260"/>
        <end position="276"/>
    </location>
</feature>
<dbReference type="GO" id="GO:0005886">
    <property type="term" value="C:plasma membrane"/>
    <property type="evidence" value="ECO:0007669"/>
    <property type="project" value="UniProtKB-SubCell"/>
</dbReference>
<name>E5Y458_BILW3</name>
<evidence type="ECO:0000256" key="4">
    <source>
        <dbReference type="ARBA" id="ARBA00022519"/>
    </source>
</evidence>
<evidence type="ECO:0000313" key="13">
    <source>
        <dbReference type="EMBL" id="EFV45258.1"/>
    </source>
</evidence>
<evidence type="ECO:0000256" key="3">
    <source>
        <dbReference type="ARBA" id="ARBA00022516"/>
    </source>
</evidence>
<protein>
    <recommendedName>
        <fullName evidence="12">EamA domain-containing protein</fullName>
    </recommendedName>
</protein>
<dbReference type="InterPro" id="IPR037185">
    <property type="entry name" value="EmrE-like"/>
</dbReference>
<dbReference type="InterPro" id="IPR000620">
    <property type="entry name" value="EamA_dom"/>
</dbReference>
<evidence type="ECO:0000259" key="12">
    <source>
        <dbReference type="Pfam" id="PF00892"/>
    </source>
</evidence>
<reference evidence="13 14" key="2">
    <citation type="submission" date="2013-04" db="EMBL/GenBank/DDBJ databases">
        <title>The Genome Sequence of Bilophila wadsworthia 3_1_6.</title>
        <authorList>
            <consortium name="The Broad Institute Genomics Platform"/>
            <person name="Earl A."/>
            <person name="Ward D."/>
            <person name="Feldgarden M."/>
            <person name="Gevers D."/>
            <person name="Sibley C."/>
            <person name="Strauss J."/>
            <person name="Allen-Vercoe E."/>
            <person name="Walker B."/>
            <person name="Young S."/>
            <person name="Zeng Q."/>
            <person name="Gargeya S."/>
            <person name="Fitzgerald M."/>
            <person name="Haas B."/>
            <person name="Abouelleil A."/>
            <person name="Allen A.W."/>
            <person name="Alvarado L."/>
            <person name="Arachchi H.M."/>
            <person name="Berlin A.M."/>
            <person name="Chapman S.B."/>
            <person name="Gainer-Dewar J."/>
            <person name="Goldberg J."/>
            <person name="Griggs A."/>
            <person name="Gujja S."/>
            <person name="Hansen M."/>
            <person name="Howarth C."/>
            <person name="Imamovic A."/>
            <person name="Ireland A."/>
            <person name="Larimer J."/>
            <person name="McCowan C."/>
            <person name="Murphy C."/>
            <person name="Pearson M."/>
            <person name="Poon T.W."/>
            <person name="Priest M."/>
            <person name="Roberts A."/>
            <person name="Saif S."/>
            <person name="Shea T."/>
            <person name="Sisk P."/>
            <person name="Sykes S."/>
            <person name="Wortman J."/>
            <person name="Nusbaum C."/>
            <person name="Birren B."/>
        </authorList>
    </citation>
    <scope>NUCLEOTIDE SEQUENCE [LARGE SCALE GENOMIC DNA]</scope>
    <source>
        <strain evidence="13 14">3_1_6</strain>
    </source>
</reference>
<dbReference type="InterPro" id="IPR000390">
    <property type="entry name" value="Small_drug/metabolite_transptr"/>
</dbReference>
<dbReference type="HOGENOM" id="CLU_060016_3_0_7"/>
<evidence type="ECO:0000313" key="14">
    <source>
        <dbReference type="Proteomes" id="UP000006034"/>
    </source>
</evidence>
<keyword evidence="7" id="KW-0448">Lipopolysaccharide biosynthesis</keyword>
<proteinExistence type="predicted"/>
<evidence type="ECO:0000256" key="10">
    <source>
        <dbReference type="ARBA" id="ARBA00023136"/>
    </source>
</evidence>
<keyword evidence="4" id="KW-0997">Cell inner membrane</keyword>
<comment type="caution">
    <text evidence="13">The sequence shown here is derived from an EMBL/GenBank/DDBJ whole genome shotgun (WGS) entry which is preliminary data.</text>
</comment>
<feature type="domain" description="EamA" evidence="12">
    <location>
        <begin position="143"/>
        <end position="276"/>
    </location>
</feature>
<evidence type="ECO:0000256" key="11">
    <source>
        <dbReference type="SAM" id="Phobius"/>
    </source>
</evidence>
<dbReference type="AlphaFoldDB" id="E5Y458"/>
<dbReference type="SUPFAM" id="SSF103481">
    <property type="entry name" value="Multidrug resistance efflux transporter EmrE"/>
    <property type="match status" value="2"/>
</dbReference>
<dbReference type="GeneID" id="78086103"/>
<dbReference type="PANTHER" id="PTHR30561">
    <property type="entry name" value="SMR FAMILY PROTON-DEPENDENT DRUG EFFLUX TRANSPORTER SUGE"/>
    <property type="match status" value="1"/>
</dbReference>